<keyword evidence="2" id="KW-0328">Glycosyltransferase</keyword>
<feature type="transmembrane region" description="Helical" evidence="5">
    <location>
        <begin position="12"/>
        <end position="32"/>
    </location>
</feature>
<dbReference type="InterPro" id="IPR033895">
    <property type="entry name" value="GPT"/>
</dbReference>
<dbReference type="AlphaFoldDB" id="A0A7R9IIQ4"/>
<proteinExistence type="predicted"/>
<keyword evidence="3" id="KW-0479">Metal-binding</keyword>
<feature type="domain" description="DPAGT1 insertion" evidence="6">
    <location>
        <begin position="83"/>
        <end position="123"/>
    </location>
</feature>
<dbReference type="GO" id="GO:0016757">
    <property type="term" value="F:glycosyltransferase activity"/>
    <property type="evidence" value="ECO:0007669"/>
    <property type="project" value="UniProtKB-KW"/>
</dbReference>
<dbReference type="EMBL" id="OE002684">
    <property type="protein sequence ID" value="CAD7459130.1"/>
    <property type="molecule type" value="Genomic_DNA"/>
</dbReference>
<feature type="transmembrane region" description="Helical" evidence="5">
    <location>
        <begin position="142"/>
        <end position="164"/>
    </location>
</feature>
<dbReference type="PANTHER" id="PTHR10571:SF0">
    <property type="entry name" value="UDP-N-ACETYLGLUCOSAMINE--DOLICHYL-PHOSPHATE N-ACETYLGLUCOSAMINEPHOSPHOTRANSFERASE"/>
    <property type="match status" value="1"/>
</dbReference>
<protein>
    <recommendedName>
        <fullName evidence="6">DPAGT1 insertion domain-containing protein</fullName>
    </recommendedName>
</protein>
<evidence type="ECO:0000256" key="1">
    <source>
        <dbReference type="ARBA" id="ARBA00004127"/>
    </source>
</evidence>
<evidence type="ECO:0000256" key="4">
    <source>
        <dbReference type="ARBA" id="ARBA00022842"/>
    </source>
</evidence>
<evidence type="ECO:0000256" key="2">
    <source>
        <dbReference type="ARBA" id="ARBA00022676"/>
    </source>
</evidence>
<dbReference type="InterPro" id="IPR048439">
    <property type="entry name" value="DPAGT1_ins"/>
</dbReference>
<keyword evidence="5" id="KW-1133">Transmembrane helix</keyword>
<comment type="subcellular location">
    <subcellularLocation>
        <location evidence="1">Endomembrane system</location>
        <topology evidence="1">Multi-pass membrane protein</topology>
    </subcellularLocation>
</comment>
<evidence type="ECO:0000256" key="3">
    <source>
        <dbReference type="ARBA" id="ARBA00022723"/>
    </source>
</evidence>
<feature type="transmembrane region" description="Helical" evidence="5">
    <location>
        <begin position="38"/>
        <end position="60"/>
    </location>
</feature>
<keyword evidence="5" id="KW-0472">Membrane</keyword>
<keyword evidence="5" id="KW-0812">Transmembrane</keyword>
<evidence type="ECO:0000259" key="6">
    <source>
        <dbReference type="Pfam" id="PF21383"/>
    </source>
</evidence>
<dbReference type="GO" id="GO:0003975">
    <property type="term" value="F:UDP-N-acetylglucosamine-dolichyl-phosphate N-acetylglucosaminephosphotransferase activity"/>
    <property type="evidence" value="ECO:0007669"/>
    <property type="project" value="InterPro"/>
</dbReference>
<dbReference type="GO" id="GO:0046872">
    <property type="term" value="F:metal ion binding"/>
    <property type="evidence" value="ECO:0007669"/>
    <property type="project" value="UniProtKB-KW"/>
</dbReference>
<accession>A0A7R9IIQ4</accession>
<dbReference type="GO" id="GO:0006488">
    <property type="term" value="P:dolichol-linked oligosaccharide biosynthetic process"/>
    <property type="evidence" value="ECO:0007669"/>
    <property type="project" value="InterPro"/>
</dbReference>
<sequence length="171" mass="19783">MTGRSRYPSSVFVGDTFCYFSGMTFAVVGILGHFSKTMLLFFIPQVLNFLYSVPQLLHLVPCPRHRLPRYNPKTNLLEMSTTVFKVSDLNVLGRLCMRVFKVLRLVHLKEGTREKKDYVECNNLTLINFVLLWRGPTHEETLVQILLIIQVLSSVLAFGIRYPLAFMFYDI</sequence>
<dbReference type="GO" id="GO:0012505">
    <property type="term" value="C:endomembrane system"/>
    <property type="evidence" value="ECO:0007669"/>
    <property type="project" value="UniProtKB-SubCell"/>
</dbReference>
<dbReference type="Pfam" id="PF21383">
    <property type="entry name" value="DPAGT1_ins"/>
    <property type="match status" value="1"/>
</dbReference>
<keyword evidence="2" id="KW-0808">Transferase</keyword>
<dbReference type="UniPathway" id="UPA00378"/>
<evidence type="ECO:0000313" key="7">
    <source>
        <dbReference type="EMBL" id="CAD7459130.1"/>
    </source>
</evidence>
<dbReference type="GO" id="GO:0016020">
    <property type="term" value="C:membrane"/>
    <property type="evidence" value="ECO:0007669"/>
    <property type="project" value="TreeGrafter"/>
</dbReference>
<organism evidence="7">
    <name type="scientific">Timema tahoe</name>
    <dbReference type="NCBI Taxonomy" id="61484"/>
    <lineage>
        <taxon>Eukaryota</taxon>
        <taxon>Metazoa</taxon>
        <taxon>Ecdysozoa</taxon>
        <taxon>Arthropoda</taxon>
        <taxon>Hexapoda</taxon>
        <taxon>Insecta</taxon>
        <taxon>Pterygota</taxon>
        <taxon>Neoptera</taxon>
        <taxon>Polyneoptera</taxon>
        <taxon>Phasmatodea</taxon>
        <taxon>Timematodea</taxon>
        <taxon>Timematoidea</taxon>
        <taxon>Timematidae</taxon>
        <taxon>Timema</taxon>
    </lineage>
</organism>
<keyword evidence="4" id="KW-0460">Magnesium</keyword>
<reference evidence="7" key="1">
    <citation type="submission" date="2020-11" db="EMBL/GenBank/DDBJ databases">
        <authorList>
            <person name="Tran Van P."/>
        </authorList>
    </citation>
    <scope>NUCLEOTIDE SEQUENCE</scope>
</reference>
<gene>
    <name evidence="7" type="ORF">TTEB3V08_LOCUS7095</name>
</gene>
<evidence type="ECO:0000256" key="5">
    <source>
        <dbReference type="SAM" id="Phobius"/>
    </source>
</evidence>
<dbReference type="PANTHER" id="PTHR10571">
    <property type="entry name" value="UDP-N-ACETYLGLUCOSAMINE--DOLICHYL-PHOSPHATE N-ACETYLGLUCOSAMINEPHOSPHOTRANSFERASE"/>
    <property type="match status" value="1"/>
</dbReference>
<name>A0A7R9IIQ4_9NEOP</name>